<dbReference type="OrthoDB" id="3260447at2759"/>
<reference evidence="5" key="2">
    <citation type="submission" date="2015-01" db="EMBL/GenBank/DDBJ databases">
        <title>Evolutionary Origins and Diversification of the Mycorrhizal Mutualists.</title>
        <authorList>
            <consortium name="DOE Joint Genome Institute"/>
            <consortium name="Mycorrhizal Genomics Consortium"/>
            <person name="Kohler A."/>
            <person name="Kuo A."/>
            <person name="Nagy L.G."/>
            <person name="Floudas D."/>
            <person name="Copeland A."/>
            <person name="Barry K.W."/>
            <person name="Cichocki N."/>
            <person name="Veneault-Fourrey C."/>
            <person name="LaButti K."/>
            <person name="Lindquist E.A."/>
            <person name="Lipzen A."/>
            <person name="Lundell T."/>
            <person name="Morin E."/>
            <person name="Murat C."/>
            <person name="Riley R."/>
            <person name="Ohm R."/>
            <person name="Sun H."/>
            <person name="Tunlid A."/>
            <person name="Henrissat B."/>
            <person name="Grigoriev I.V."/>
            <person name="Hibbett D.S."/>
            <person name="Martin F."/>
        </authorList>
    </citation>
    <scope>NUCLEOTIDE SEQUENCE [LARGE SCALE GENOMIC DNA]</scope>
    <source>
        <strain evidence="5">MUT 4182</strain>
    </source>
</reference>
<dbReference type="InterPro" id="IPR013126">
    <property type="entry name" value="Hsp_70_fam"/>
</dbReference>
<feature type="compositionally biased region" description="Basic and acidic residues" evidence="3">
    <location>
        <begin position="298"/>
        <end position="309"/>
    </location>
</feature>
<dbReference type="PANTHER" id="PTHR19375">
    <property type="entry name" value="HEAT SHOCK PROTEIN 70KDA"/>
    <property type="match status" value="1"/>
</dbReference>
<evidence type="ECO:0000256" key="2">
    <source>
        <dbReference type="ARBA" id="ARBA00022840"/>
    </source>
</evidence>
<dbReference type="GO" id="GO:0140662">
    <property type="term" value="F:ATP-dependent protein folding chaperone"/>
    <property type="evidence" value="ECO:0007669"/>
    <property type="project" value="InterPro"/>
</dbReference>
<protein>
    <submittedName>
        <fullName evidence="4">Uncharacterized protein</fullName>
    </submittedName>
</protein>
<sequence>MLSDPDKSLSRTFAGLTILRIVNEPATAITHGSTRIRTHIAPTSPIPVTYHLGNVVTLGVSTRIPNVQSLLEDFFDGILAEQYRHSIVSIAPHTLTKVTASLLHGFHSLTKSAHIVGDAAKNVSPTTPIPRTPSLTPNVSSAAGLRINPTSFTDLTLDSLRLACSLRNTVSHLGEKVTQAVVTVPVTSTTLASGHQGCQYLLSVDEGVLEVLATAGGPHLGAEDFDRPHHRLHGPTIHEARQLTSPRTTAASASSSVKSKRPSALSPLNPPTSRSNPSAAATTSSRLPPFQSARQRRLAQDPKARRAADMNEDLADTAPPGEHALTEDNDRLSKFDLDGIPPAPRRAPQIEVSCEIDANGILKVGAVQKGTGKSESIQRSI</sequence>
<keyword evidence="5" id="KW-1185">Reference proteome</keyword>
<dbReference type="HOGENOM" id="CLU_726023_0_0_1"/>
<feature type="compositionally biased region" description="Polar residues" evidence="3">
    <location>
        <begin position="271"/>
        <end position="286"/>
    </location>
</feature>
<dbReference type="GO" id="GO:0005524">
    <property type="term" value="F:ATP binding"/>
    <property type="evidence" value="ECO:0007669"/>
    <property type="project" value="UniProtKB-KW"/>
</dbReference>
<keyword evidence="1" id="KW-0547">Nucleotide-binding</keyword>
<reference evidence="4 5" key="1">
    <citation type="submission" date="2014-04" db="EMBL/GenBank/DDBJ databases">
        <authorList>
            <consortium name="DOE Joint Genome Institute"/>
            <person name="Kuo A."/>
            <person name="Girlanda M."/>
            <person name="Perotto S."/>
            <person name="Kohler A."/>
            <person name="Nagy L.G."/>
            <person name="Floudas D."/>
            <person name="Copeland A."/>
            <person name="Barry K.W."/>
            <person name="Cichocki N."/>
            <person name="Veneault-Fourrey C."/>
            <person name="LaButti K."/>
            <person name="Lindquist E.A."/>
            <person name="Lipzen A."/>
            <person name="Lundell T."/>
            <person name="Morin E."/>
            <person name="Murat C."/>
            <person name="Sun H."/>
            <person name="Tunlid A."/>
            <person name="Henrissat B."/>
            <person name="Grigoriev I.V."/>
            <person name="Hibbett D.S."/>
            <person name="Martin F."/>
            <person name="Nordberg H.P."/>
            <person name="Cantor M.N."/>
            <person name="Hua S.X."/>
        </authorList>
    </citation>
    <scope>NUCLEOTIDE SEQUENCE [LARGE SCALE GENOMIC DNA]</scope>
    <source>
        <strain evidence="4 5">MUT 4182</strain>
    </source>
</reference>
<feature type="region of interest" description="Disordered" evidence="3">
    <location>
        <begin position="220"/>
        <end position="347"/>
    </location>
</feature>
<dbReference type="Proteomes" id="UP000054248">
    <property type="component" value="Unassembled WGS sequence"/>
</dbReference>
<feature type="compositionally biased region" description="Basic and acidic residues" evidence="3">
    <location>
        <begin position="324"/>
        <end position="337"/>
    </location>
</feature>
<keyword evidence="2" id="KW-0067">ATP-binding</keyword>
<dbReference type="SUPFAM" id="SSF100920">
    <property type="entry name" value="Heat shock protein 70kD (HSP70), peptide-binding domain"/>
    <property type="match status" value="1"/>
</dbReference>
<dbReference type="STRING" id="1051891.A0A0C3Q843"/>
<feature type="compositionally biased region" description="Low complexity" evidence="3">
    <location>
        <begin position="243"/>
        <end position="266"/>
    </location>
</feature>
<accession>A0A0C3Q843</accession>
<gene>
    <name evidence="4" type="ORF">M407DRAFT_30495</name>
</gene>
<dbReference type="Gene3D" id="2.60.34.10">
    <property type="entry name" value="Substrate Binding Domain Of DNAk, Chain A, domain 1"/>
    <property type="match status" value="1"/>
</dbReference>
<evidence type="ECO:0000313" key="5">
    <source>
        <dbReference type="Proteomes" id="UP000054248"/>
    </source>
</evidence>
<name>A0A0C3Q843_9AGAM</name>
<dbReference type="EMBL" id="KN823200">
    <property type="protein sequence ID" value="KIO19839.1"/>
    <property type="molecule type" value="Genomic_DNA"/>
</dbReference>
<evidence type="ECO:0000256" key="3">
    <source>
        <dbReference type="SAM" id="MobiDB-lite"/>
    </source>
</evidence>
<dbReference type="InterPro" id="IPR029047">
    <property type="entry name" value="HSP70_peptide-bd_sf"/>
</dbReference>
<evidence type="ECO:0000256" key="1">
    <source>
        <dbReference type="ARBA" id="ARBA00022741"/>
    </source>
</evidence>
<dbReference type="AlphaFoldDB" id="A0A0C3Q843"/>
<organism evidence="4 5">
    <name type="scientific">Tulasnella calospora MUT 4182</name>
    <dbReference type="NCBI Taxonomy" id="1051891"/>
    <lineage>
        <taxon>Eukaryota</taxon>
        <taxon>Fungi</taxon>
        <taxon>Dikarya</taxon>
        <taxon>Basidiomycota</taxon>
        <taxon>Agaricomycotina</taxon>
        <taxon>Agaricomycetes</taxon>
        <taxon>Cantharellales</taxon>
        <taxon>Tulasnellaceae</taxon>
        <taxon>Tulasnella</taxon>
    </lineage>
</organism>
<proteinExistence type="predicted"/>
<dbReference type="Pfam" id="PF00012">
    <property type="entry name" value="HSP70"/>
    <property type="match status" value="1"/>
</dbReference>
<evidence type="ECO:0000313" key="4">
    <source>
        <dbReference type="EMBL" id="KIO19839.1"/>
    </source>
</evidence>